<dbReference type="Proteomes" id="UP000019277">
    <property type="component" value="Unassembled WGS sequence"/>
</dbReference>
<proteinExistence type="predicted"/>
<name>W7IQQ6_9PSEU</name>
<evidence type="ECO:0000313" key="1">
    <source>
        <dbReference type="EMBL" id="EWC58866.1"/>
    </source>
</evidence>
<accession>W7IQQ6</accession>
<reference evidence="1 2" key="1">
    <citation type="journal article" date="2014" name="Genome Announc.">
        <title>Draft Genome Sequence of the Antitrypanosomally Active Sponge-Associated Bacterium Actinokineospora sp. Strain EG49.</title>
        <authorList>
            <person name="Harjes J."/>
            <person name="Ryu T."/>
            <person name="Abdelmohsen U.R."/>
            <person name="Moitinho-Silva L."/>
            <person name="Horn H."/>
            <person name="Ravasi T."/>
            <person name="Hentschel U."/>
        </authorList>
    </citation>
    <scope>NUCLEOTIDE SEQUENCE [LARGE SCALE GENOMIC DNA]</scope>
    <source>
        <strain evidence="1 2">EG49</strain>
    </source>
</reference>
<dbReference type="EMBL" id="AYXG01000227">
    <property type="protein sequence ID" value="EWC58866.1"/>
    <property type="molecule type" value="Genomic_DNA"/>
</dbReference>
<organism evidence="1 2">
    <name type="scientific">Actinokineospora spheciospongiae</name>
    <dbReference type="NCBI Taxonomy" id="909613"/>
    <lineage>
        <taxon>Bacteria</taxon>
        <taxon>Bacillati</taxon>
        <taxon>Actinomycetota</taxon>
        <taxon>Actinomycetes</taxon>
        <taxon>Pseudonocardiales</taxon>
        <taxon>Pseudonocardiaceae</taxon>
        <taxon>Actinokineospora</taxon>
    </lineage>
</organism>
<keyword evidence="2" id="KW-1185">Reference proteome</keyword>
<comment type="caution">
    <text evidence="1">The sequence shown here is derived from an EMBL/GenBank/DDBJ whole genome shotgun (WGS) entry which is preliminary data.</text>
</comment>
<gene>
    <name evidence="1" type="ORF">UO65_5868</name>
</gene>
<protein>
    <submittedName>
        <fullName evidence="1">Uncharacterized protein</fullName>
    </submittedName>
</protein>
<sequence length="60" mass="6714">MLDIDTHLRELIAFSEKARFAIEVEELTEDVVGELEAISENVVASCQWILAHTSTRGVAR</sequence>
<evidence type="ECO:0000313" key="2">
    <source>
        <dbReference type="Proteomes" id="UP000019277"/>
    </source>
</evidence>
<dbReference type="AlphaFoldDB" id="W7IQQ6"/>